<dbReference type="SUPFAM" id="SSF52166">
    <property type="entry name" value="Ribosomal protein L4"/>
    <property type="match status" value="1"/>
</dbReference>
<dbReference type="InterPro" id="IPR013005">
    <property type="entry name" value="Ribosomal_uL4-like"/>
</dbReference>
<comment type="similarity">
    <text evidence="1">Belongs to the universal ribosomal protein uL4 family.</text>
</comment>
<proteinExistence type="inferred from homology"/>
<dbReference type="EMBL" id="NDIQ01000001">
    <property type="protein sequence ID" value="PRT53030.1"/>
    <property type="molecule type" value="Genomic_DNA"/>
</dbReference>
<dbReference type="PANTHER" id="PTHR10746:SF6">
    <property type="entry name" value="LARGE RIBOSOMAL SUBUNIT PROTEIN UL4M"/>
    <property type="match status" value="1"/>
</dbReference>
<dbReference type="OrthoDB" id="275876at2759"/>
<evidence type="ECO:0000256" key="4">
    <source>
        <dbReference type="ARBA" id="ARBA00040565"/>
    </source>
</evidence>
<dbReference type="STRING" id="45607.A0A2T0FDI3"/>
<gene>
    <name evidence="6" type="ORF">B9G98_00650</name>
</gene>
<dbReference type="GO" id="GO:0005840">
    <property type="term" value="C:ribosome"/>
    <property type="evidence" value="ECO:0007669"/>
    <property type="project" value="UniProtKB-KW"/>
</dbReference>
<evidence type="ECO:0000313" key="6">
    <source>
        <dbReference type="EMBL" id="PRT53030.1"/>
    </source>
</evidence>
<dbReference type="Gene3D" id="3.40.1370.10">
    <property type="match status" value="1"/>
</dbReference>
<dbReference type="AlphaFoldDB" id="A0A2T0FDI3"/>
<dbReference type="GO" id="GO:0003735">
    <property type="term" value="F:structural constituent of ribosome"/>
    <property type="evidence" value="ECO:0007669"/>
    <property type="project" value="InterPro"/>
</dbReference>
<keyword evidence="2 6" id="KW-0689">Ribosomal protein</keyword>
<dbReference type="Pfam" id="PF00573">
    <property type="entry name" value="Ribosomal_L4"/>
    <property type="match status" value="1"/>
</dbReference>
<evidence type="ECO:0000256" key="1">
    <source>
        <dbReference type="ARBA" id="ARBA00010528"/>
    </source>
</evidence>
<sequence length="239" mass="26495">MSLRAGKAASFVLATVRAFPSLEPVAVQPVSAKVLGLPPRRDLLWQAVTFERDAERVGSKVILGRSDMGYSKKKLRPQKGTGRARMGDRGNPIRHDGGLAHNRHAPNDFATGLPSSTYSLALRTALSEQYRAGRLFIIDGEIEFGSSHSLVGETFLKEHGIKGNRVTFVVGDHRANLFDATSDCIKVDLIPKEMVNVQDILRAERLFIEKESLQYLIAKFPVPEPLKPIKPLQPQEFQL</sequence>
<keyword evidence="3" id="KW-0687">Ribonucleoprotein</keyword>
<dbReference type="RefSeq" id="XP_024662976.1">
    <property type="nucleotide sequence ID" value="XM_024807208.1"/>
</dbReference>
<protein>
    <recommendedName>
        <fullName evidence="4">Large ribosomal subunit protein uL4m</fullName>
    </recommendedName>
</protein>
<dbReference type="PANTHER" id="PTHR10746">
    <property type="entry name" value="50S RIBOSOMAL PROTEIN L4"/>
    <property type="match status" value="1"/>
</dbReference>
<accession>A0A2T0FDI3</accession>
<dbReference type="InterPro" id="IPR023574">
    <property type="entry name" value="Ribosomal_uL4_dom_sf"/>
</dbReference>
<dbReference type="Proteomes" id="UP000238350">
    <property type="component" value="Unassembled WGS sequence"/>
</dbReference>
<keyword evidence="7" id="KW-1185">Reference proteome</keyword>
<dbReference type="GO" id="GO:1990904">
    <property type="term" value="C:ribonucleoprotein complex"/>
    <property type="evidence" value="ECO:0007669"/>
    <property type="project" value="UniProtKB-KW"/>
</dbReference>
<dbReference type="InterPro" id="IPR002136">
    <property type="entry name" value="Ribosomal_uL4"/>
</dbReference>
<evidence type="ECO:0000256" key="5">
    <source>
        <dbReference type="SAM" id="MobiDB-lite"/>
    </source>
</evidence>
<comment type="caution">
    <text evidence="6">The sequence shown here is derived from an EMBL/GenBank/DDBJ whole genome shotgun (WGS) entry which is preliminary data.</text>
</comment>
<organism evidence="6 7">
    <name type="scientific">Wickerhamiella sorbophila</name>
    <dbReference type="NCBI Taxonomy" id="45607"/>
    <lineage>
        <taxon>Eukaryota</taxon>
        <taxon>Fungi</taxon>
        <taxon>Dikarya</taxon>
        <taxon>Ascomycota</taxon>
        <taxon>Saccharomycotina</taxon>
        <taxon>Dipodascomycetes</taxon>
        <taxon>Dipodascales</taxon>
        <taxon>Trichomonascaceae</taxon>
        <taxon>Wickerhamiella</taxon>
    </lineage>
</organism>
<reference evidence="6 7" key="1">
    <citation type="submission" date="2017-04" db="EMBL/GenBank/DDBJ databases">
        <title>Genome sequencing of [Candida] sorbophila.</title>
        <authorList>
            <person name="Ahn J.O."/>
        </authorList>
    </citation>
    <scope>NUCLEOTIDE SEQUENCE [LARGE SCALE GENOMIC DNA]</scope>
    <source>
        <strain evidence="6 7">DS02</strain>
    </source>
</reference>
<dbReference type="GeneID" id="36514399"/>
<evidence type="ECO:0000256" key="3">
    <source>
        <dbReference type="ARBA" id="ARBA00023274"/>
    </source>
</evidence>
<dbReference type="GO" id="GO:0006412">
    <property type="term" value="P:translation"/>
    <property type="evidence" value="ECO:0007669"/>
    <property type="project" value="InterPro"/>
</dbReference>
<feature type="region of interest" description="Disordered" evidence="5">
    <location>
        <begin position="72"/>
        <end position="92"/>
    </location>
</feature>
<evidence type="ECO:0000256" key="2">
    <source>
        <dbReference type="ARBA" id="ARBA00022980"/>
    </source>
</evidence>
<evidence type="ECO:0000313" key="7">
    <source>
        <dbReference type="Proteomes" id="UP000238350"/>
    </source>
</evidence>
<name>A0A2T0FDI3_9ASCO</name>